<dbReference type="PANTHER" id="PTHR45626:SF52">
    <property type="entry name" value="SINGLE-STRANDED DNA-DEPENDENT ATPASE (EUROFUNG)"/>
    <property type="match status" value="1"/>
</dbReference>
<dbReference type="InterPro" id="IPR049730">
    <property type="entry name" value="SNF2/RAD54-like_C"/>
</dbReference>
<feature type="region of interest" description="Disordered" evidence="6">
    <location>
        <begin position="180"/>
        <end position="213"/>
    </location>
</feature>
<evidence type="ECO:0000259" key="7">
    <source>
        <dbReference type="PROSITE" id="PS50089"/>
    </source>
</evidence>
<evidence type="ECO:0000259" key="9">
    <source>
        <dbReference type="PROSITE" id="PS51194"/>
    </source>
</evidence>
<evidence type="ECO:0000256" key="1">
    <source>
        <dbReference type="ARBA" id="ARBA00022741"/>
    </source>
</evidence>
<name>A0ABR2V6D4_9PEZI</name>
<evidence type="ECO:0000313" key="10">
    <source>
        <dbReference type="EMBL" id="KAK9422467.1"/>
    </source>
</evidence>
<accession>A0ABR2V6D4</accession>
<evidence type="ECO:0000256" key="3">
    <source>
        <dbReference type="ARBA" id="ARBA00022840"/>
    </source>
</evidence>
<dbReference type="InterPro" id="IPR038718">
    <property type="entry name" value="SNF2-like_sf"/>
</dbReference>
<reference evidence="10 11" key="1">
    <citation type="journal article" date="2024" name="J. Plant Pathol.">
        <title>Sequence and assembly of the genome of Seiridium unicorne, isolate CBS 538.82, causal agent of cypress canker disease.</title>
        <authorList>
            <person name="Scali E."/>
            <person name="Rocca G.D."/>
            <person name="Danti R."/>
            <person name="Garbelotto M."/>
            <person name="Barberini S."/>
            <person name="Baroncelli R."/>
            <person name="Emiliani G."/>
        </authorList>
    </citation>
    <scope>NUCLEOTIDE SEQUENCE [LARGE SCALE GENOMIC DNA]</scope>
    <source>
        <strain evidence="10 11">BM-138-508</strain>
    </source>
</reference>
<keyword evidence="4" id="KW-0479">Metal-binding</keyword>
<evidence type="ECO:0000313" key="11">
    <source>
        <dbReference type="Proteomes" id="UP001408356"/>
    </source>
</evidence>
<evidence type="ECO:0000259" key="8">
    <source>
        <dbReference type="PROSITE" id="PS51192"/>
    </source>
</evidence>
<dbReference type="PROSITE" id="PS51194">
    <property type="entry name" value="HELICASE_CTER"/>
    <property type="match status" value="1"/>
</dbReference>
<dbReference type="EMBL" id="JARVKF010000113">
    <property type="protein sequence ID" value="KAK9422467.1"/>
    <property type="molecule type" value="Genomic_DNA"/>
</dbReference>
<comment type="caution">
    <text evidence="10">The sequence shown here is derived from an EMBL/GenBank/DDBJ whole genome shotgun (WGS) entry which is preliminary data.</text>
</comment>
<dbReference type="InterPro" id="IPR027417">
    <property type="entry name" value="P-loop_NTPase"/>
</dbReference>
<organism evidence="10 11">
    <name type="scientific">Seiridium unicorne</name>
    <dbReference type="NCBI Taxonomy" id="138068"/>
    <lineage>
        <taxon>Eukaryota</taxon>
        <taxon>Fungi</taxon>
        <taxon>Dikarya</taxon>
        <taxon>Ascomycota</taxon>
        <taxon>Pezizomycotina</taxon>
        <taxon>Sordariomycetes</taxon>
        <taxon>Xylariomycetidae</taxon>
        <taxon>Amphisphaeriales</taxon>
        <taxon>Sporocadaceae</taxon>
        <taxon>Seiridium</taxon>
    </lineage>
</organism>
<feature type="domain" description="Helicase ATP-binding" evidence="8">
    <location>
        <begin position="542"/>
        <end position="754"/>
    </location>
</feature>
<dbReference type="SUPFAM" id="SSF52540">
    <property type="entry name" value="P-loop containing nucleoside triphosphate hydrolases"/>
    <property type="match status" value="2"/>
</dbReference>
<dbReference type="PROSITE" id="PS51192">
    <property type="entry name" value="HELICASE_ATP_BIND_1"/>
    <property type="match status" value="1"/>
</dbReference>
<dbReference type="Proteomes" id="UP001408356">
    <property type="component" value="Unassembled WGS sequence"/>
</dbReference>
<keyword evidence="1" id="KW-0547">Nucleotide-binding</keyword>
<dbReference type="InterPro" id="IPR050628">
    <property type="entry name" value="SNF2_RAD54_helicase_TF"/>
</dbReference>
<dbReference type="Pfam" id="PF00271">
    <property type="entry name" value="Helicase_C"/>
    <property type="match status" value="1"/>
</dbReference>
<evidence type="ECO:0000256" key="4">
    <source>
        <dbReference type="PROSITE-ProRule" id="PRU00175"/>
    </source>
</evidence>
<proteinExistence type="predicted"/>
<dbReference type="InterPro" id="IPR001650">
    <property type="entry name" value="Helicase_C-like"/>
</dbReference>
<dbReference type="CDD" id="cd18008">
    <property type="entry name" value="DEXDc_SHPRH-like"/>
    <property type="match status" value="1"/>
</dbReference>
<feature type="domain" description="RING-type" evidence="7">
    <location>
        <begin position="919"/>
        <end position="979"/>
    </location>
</feature>
<feature type="region of interest" description="Disordered" evidence="6">
    <location>
        <begin position="579"/>
        <end position="603"/>
    </location>
</feature>
<feature type="compositionally biased region" description="Polar residues" evidence="6">
    <location>
        <begin position="130"/>
        <end position="149"/>
    </location>
</feature>
<sequence>MASRNHTHGKAQLSLHSLSALGKRRCRTEDPEGNGKVTFYTQTTHDDSCIDRIRHGKNFINRYKGFPAQDRFTNAPPAANAISASGLPLNPALLLNPKGYVGSPKPSPGATGGTSNGNGDLSDASFLDFQFTSPNDGTASSASTPSSFLPQGYDSAEHSHAHTPVNGFGTMFERMNNLQERTSMPQPKRRKVEAEENGPALSGFGNGGSGMLGQYVKDRREEAAKNPALQRVDTVDLSRRSARNAVQGDAQSGRYTDIVLVEDDGDIIEVTDAKEQEVCFGQLQSAKINFDIIPSPKPGQRALNDQWWPQVKIILNRRQGDPTNVILAKDHTRRVVGRVDAHTALGLSPLLDSGRLYLRTESKLPSRPRKMGEQVGQQVSQALPFNCILYGPRKSSRAVASHLLSRGLKLMHPTMVEKGIKYENPMPQDARQQMPVRAQLVPAPATFSYPQVMRTVEEVRSEVMGVFDSLTRSEDLPQMEPDARITSELLPHQKQGLYFMTMRERPCELTADGQVSNTFWRVRVGNSGQKAYHNVITGQTHSRPPPETFGGILADMMGLGKTLSILSLITTSLDAAEEWSRRVPEQPPPPPAPKKNGRSREFDVPAPAPLALTTPVLNSRATLLVCPLSTVANWEIQMKEHIKPGTFKYYIYHGPNRIKDAKKLTDYDLVITTYGSVSSELRARHRGLKGPHPLEEISWFRIALDEAHMIREQSTLLFKAICRLQANRRWAVTGTPVQNKLDDLAALLAFIRLKPFDNKATFVQHIVQPFKACDAEIVPKLRVLVDSVTLRRLKDKIHLPPRSEQIVKLKFSQPEAKLYKLFEQQAQDKVEVISRGQDKLIGGRTYIHILQSILRLRLISAHGKELLNDDDLQAVQGMTQESAIDLDSDDENDTQKAALSEARAYQNWDLMVQTANDSCVTCAKSLSSASDEADAESEREENLLGYISSSCFHLICPACKPTWDQWTGRQAVGACPVCQKDNVNLTLVPLNKEKAEAEHESHHATGKAKEKSMNTNGYGGPHTKTQALLEDLLKLQAQSGENPDEPRFKSVVFSGWTSHLDLIQIALEEAGIVYTRLDGKMTRTARTAAMDRFREDPAVDVILVSITAGGLGLNLTAGNNVYVMEPQYNPAAEAQAVDRVHRIGQKRPVRIIRYIMEHSIEEKMLALQDKKNKLANLSMNRGKAMDKGEAAKQKLMDLRSLFR</sequence>
<dbReference type="Pfam" id="PF00176">
    <property type="entry name" value="SNF2-rel_dom"/>
    <property type="match status" value="1"/>
</dbReference>
<keyword evidence="2" id="KW-0378">Hydrolase</keyword>
<evidence type="ECO:0000256" key="6">
    <source>
        <dbReference type="SAM" id="MobiDB-lite"/>
    </source>
</evidence>
<dbReference type="PROSITE" id="PS50089">
    <property type="entry name" value="ZF_RING_2"/>
    <property type="match status" value="1"/>
</dbReference>
<dbReference type="SMART" id="SM00487">
    <property type="entry name" value="DEXDc"/>
    <property type="match status" value="1"/>
</dbReference>
<feature type="coiled-coil region" evidence="5">
    <location>
        <begin position="1160"/>
        <end position="1187"/>
    </location>
</feature>
<evidence type="ECO:0000256" key="2">
    <source>
        <dbReference type="ARBA" id="ARBA00022801"/>
    </source>
</evidence>
<dbReference type="PANTHER" id="PTHR45626">
    <property type="entry name" value="TRANSCRIPTION TERMINATION FACTOR 2-RELATED"/>
    <property type="match status" value="1"/>
</dbReference>
<evidence type="ECO:0000256" key="5">
    <source>
        <dbReference type="SAM" id="Coils"/>
    </source>
</evidence>
<dbReference type="SMART" id="SM00490">
    <property type="entry name" value="HELICc"/>
    <property type="match status" value="1"/>
</dbReference>
<dbReference type="CDD" id="cd18793">
    <property type="entry name" value="SF2_C_SNF"/>
    <property type="match status" value="1"/>
</dbReference>
<keyword evidence="5" id="KW-0175">Coiled coil</keyword>
<dbReference type="InterPro" id="IPR000330">
    <property type="entry name" value="SNF2_N"/>
</dbReference>
<dbReference type="InterPro" id="IPR001841">
    <property type="entry name" value="Znf_RING"/>
</dbReference>
<protein>
    <submittedName>
        <fullName evidence="10">Uncharacterized protein</fullName>
    </submittedName>
</protein>
<feature type="region of interest" description="Disordered" evidence="6">
    <location>
        <begin position="98"/>
        <end position="168"/>
    </location>
</feature>
<keyword evidence="4" id="KW-0863">Zinc-finger</keyword>
<keyword evidence="4" id="KW-0862">Zinc</keyword>
<dbReference type="InterPro" id="IPR014001">
    <property type="entry name" value="Helicase_ATP-bd"/>
</dbReference>
<keyword evidence="11" id="KW-1185">Reference proteome</keyword>
<dbReference type="Gene3D" id="3.40.50.10810">
    <property type="entry name" value="Tandem AAA-ATPase domain"/>
    <property type="match status" value="1"/>
</dbReference>
<gene>
    <name evidence="10" type="ORF">SUNI508_04823</name>
</gene>
<dbReference type="Gene3D" id="3.40.50.300">
    <property type="entry name" value="P-loop containing nucleotide triphosphate hydrolases"/>
    <property type="match status" value="1"/>
</dbReference>
<keyword evidence="3" id="KW-0067">ATP-binding</keyword>
<feature type="domain" description="Helicase C-terminal" evidence="9">
    <location>
        <begin position="1027"/>
        <end position="1185"/>
    </location>
</feature>